<evidence type="ECO:0000313" key="1">
    <source>
        <dbReference type="EMBL" id="MFA9459774.1"/>
    </source>
</evidence>
<dbReference type="Pfam" id="PF14337">
    <property type="entry name" value="Abi_alpha"/>
    <property type="match status" value="1"/>
</dbReference>
<protein>
    <submittedName>
        <fullName evidence="1">DUF4393 domain-containing protein</fullName>
    </submittedName>
</protein>
<dbReference type="InterPro" id="IPR025506">
    <property type="entry name" value="Abi_alpha"/>
</dbReference>
<dbReference type="Proteomes" id="UP001575181">
    <property type="component" value="Unassembled WGS sequence"/>
</dbReference>
<proteinExistence type="predicted"/>
<sequence length="271" mass="30495">MSEDGGEEEGKTWPDLADQAYQDSLKPAVQELGKSLETLTKAVNAALSPVGALVWGYEQCQDFINQKVAEKLSRTDERNITTPAPNVAGPVLEALRYSGYQEDLQDLFANLLANAMDAEEMRNAHPAFVEVLKSMTSDEAKIMKIFGENLNRFYPVIDLKLIDNNEKGFKYLYRNLSTAGDRAGCECPDLTPSYLNNLQRMGLMEINSGEVNRKEVYKNIEKKSLVEELFNYYENSEDYDVEIDRKSVILSEFGKQFALACVIEKGSEVEV</sequence>
<organism evidence="1 2">
    <name type="scientific">Thiohalorhabdus methylotrophus</name>
    <dbReference type="NCBI Taxonomy" id="3242694"/>
    <lineage>
        <taxon>Bacteria</taxon>
        <taxon>Pseudomonadati</taxon>
        <taxon>Pseudomonadota</taxon>
        <taxon>Gammaproteobacteria</taxon>
        <taxon>Thiohalorhabdales</taxon>
        <taxon>Thiohalorhabdaceae</taxon>
        <taxon>Thiohalorhabdus</taxon>
    </lineage>
</organism>
<dbReference type="EMBL" id="JBGUAW010000002">
    <property type="protein sequence ID" value="MFA9459774.1"/>
    <property type="molecule type" value="Genomic_DNA"/>
</dbReference>
<dbReference type="Gene3D" id="3.30.110.190">
    <property type="match status" value="1"/>
</dbReference>
<comment type="caution">
    <text evidence="1">The sequence shown here is derived from an EMBL/GenBank/DDBJ whole genome shotgun (WGS) entry which is preliminary data.</text>
</comment>
<accession>A0ABV4TT23</accession>
<dbReference type="RefSeq" id="WP_373654561.1">
    <property type="nucleotide sequence ID" value="NZ_JBGUAW010000002.1"/>
</dbReference>
<gene>
    <name evidence="1" type="ORF">ACERLL_02905</name>
</gene>
<keyword evidence="2" id="KW-1185">Reference proteome</keyword>
<name>A0ABV4TT23_9GAMM</name>
<evidence type="ECO:0000313" key="2">
    <source>
        <dbReference type="Proteomes" id="UP001575181"/>
    </source>
</evidence>
<reference evidence="1 2" key="1">
    <citation type="submission" date="2024-08" db="EMBL/GenBank/DDBJ databases">
        <title>Whole-genome sequencing of halo(alkali)philic microorganisms from hypersaline lakes.</title>
        <authorList>
            <person name="Sorokin D.Y."/>
            <person name="Merkel A.Y."/>
            <person name="Messina E."/>
            <person name="Yakimov M."/>
        </authorList>
    </citation>
    <scope>NUCLEOTIDE SEQUENCE [LARGE SCALE GENOMIC DNA]</scope>
    <source>
        <strain evidence="1 2">Cl-TMA</strain>
    </source>
</reference>